<dbReference type="EMBL" id="LKFU01000078">
    <property type="protein sequence ID" value="RND84602.1"/>
    <property type="molecule type" value="Genomic_DNA"/>
</dbReference>
<evidence type="ECO:0000313" key="1">
    <source>
        <dbReference type="EMBL" id="RND84602.1"/>
    </source>
</evidence>
<reference evidence="1 2" key="1">
    <citation type="journal article" date="2018" name="Front. Microbiol.">
        <title>Conversion of Methionine to Cysteine in Lactobacillus paracasei Depends on the Highly Mobile cysK-ctl-cysE Gene Cluster.</title>
        <authorList>
            <person name="Wuthrich D."/>
            <person name="Irmler S."/>
            <person name="Berthoud H."/>
            <person name="Guggenbuhl B."/>
            <person name="Eugster E."/>
            <person name="Bruggmann R."/>
        </authorList>
    </citation>
    <scope>NUCLEOTIDE SEQUENCE [LARGE SCALE GENOMIC DNA]</scope>
    <source>
        <strain evidence="1 2">FAM18172</strain>
    </source>
</reference>
<accession>A0A422M8W9</accession>
<gene>
    <name evidence="1" type="ORF">FAM18172_02122</name>
</gene>
<sequence length="832" mass="95583">MAEVELKDVVTGIEKLFKGHTHFVFWYDKEGEFADNIDELGHQLTEPIVIMQPRTQLKTKIELLDIEKAGGKALVYAAFSEPDIHQNLLTDMILYSKKFSADMNVMLLHELGLPETELTFVQGQRKFFAAKTRIAKFKQRYQRGKNPEQVELAAIAKTNDLQLSNILIEVIKAPTLLDEFAKYQVLETFWSFVDRAYGYHGKHDLQELLATMMVNFAYYQMELDLPVMLRHYEVSYINNVVSFMLNWRNRNDTREVYKQAAAKVWRQLDGTQIFKNLKIADLLKADTFIEFDRHAVKWLISELLAGHLGEVINHMTLPAIAEKRGKMYFSPEYQLAYNMTVDAHNVLLPRENRDVDQFDDLIQAYITEDYLVDTAYRRYINALDQLPATQFDLFDNLSRNVESAYNNEHLVPMISDWCQDYVPNMIEPQRRERNFYSSTVGPNKDRTVVIISDAFRFEAAKELQQRLDKRDVFGTEMQYAVTGLPSVTYFGMPSLLPNHELAYQGNKELLVDGQKAINLEQRMHILQTIEPQSQAMRLTDFLSLSSTEQKKYVVDQKVIYFYHNTVDATGDKPASEVNVFRAVEDAIAELERGVDRLRTISIRNIYVTADHGFIYRRHLLDSTDKINLPSDVDFEQKNLRYAIGSTDFDEIGVDNVKLGDILGNDDQRFVFYPSNANVFSVPGAGQNYVHGGCSPQEMIIPVLHVTTESRKSQATYDTLAVTDSSRRITSHEVIVNMVQNDPVDETHRAATYALYFVDGNGRQISGEQLVHADITSINVNDRLIRRHIPLIDQDFERGGQYQLVIKNVEANTSTLIDYQMDLTVGGGFDFDI</sequence>
<dbReference type="InterPro" id="IPR014060">
    <property type="entry name" value="PglZ"/>
</dbReference>
<dbReference type="NCBIfam" id="TIGR02687">
    <property type="entry name" value="BREX-1 system phosphatase PglZ type A"/>
    <property type="match status" value="1"/>
</dbReference>
<dbReference type="Proteomes" id="UP000285532">
    <property type="component" value="Unassembled WGS sequence"/>
</dbReference>
<protein>
    <submittedName>
        <fullName evidence="1">PglZ domain protein</fullName>
    </submittedName>
</protein>
<proteinExistence type="predicted"/>
<organism evidence="1 2">
    <name type="scientific">Lacticaseibacillus paracasei</name>
    <name type="common">Lactobacillus paracasei</name>
    <dbReference type="NCBI Taxonomy" id="1597"/>
    <lineage>
        <taxon>Bacteria</taxon>
        <taxon>Bacillati</taxon>
        <taxon>Bacillota</taxon>
        <taxon>Bacilli</taxon>
        <taxon>Lactobacillales</taxon>
        <taxon>Lactobacillaceae</taxon>
        <taxon>Lacticaseibacillus</taxon>
    </lineage>
</organism>
<dbReference type="AlphaFoldDB" id="A0A422M8W9"/>
<dbReference type="Pfam" id="PF08665">
    <property type="entry name" value="PglZ"/>
    <property type="match status" value="1"/>
</dbReference>
<name>A0A422M8W9_LACPA</name>
<evidence type="ECO:0000313" key="2">
    <source>
        <dbReference type="Proteomes" id="UP000285532"/>
    </source>
</evidence>
<dbReference type="RefSeq" id="WP_128519035.1">
    <property type="nucleotide sequence ID" value="NZ_LKFU01000078.1"/>
</dbReference>
<comment type="caution">
    <text evidence="1">The sequence shown here is derived from an EMBL/GenBank/DDBJ whole genome shotgun (WGS) entry which is preliminary data.</text>
</comment>